<protein>
    <recommendedName>
        <fullName evidence="3">CBM-cenC domain-containing protein</fullName>
    </recommendedName>
</protein>
<dbReference type="RefSeq" id="WP_198557182.1">
    <property type="nucleotide sequence ID" value="NZ_KZ477986.1"/>
</dbReference>
<feature type="non-terminal residue" evidence="1">
    <location>
        <position position="1"/>
    </location>
</feature>
<proteinExistence type="predicted"/>
<evidence type="ECO:0000313" key="1">
    <source>
        <dbReference type="EMBL" id="PKH25922.1"/>
    </source>
</evidence>
<reference evidence="1 2" key="1">
    <citation type="submission" date="2017-08" db="EMBL/GenBank/DDBJ databases">
        <authorList>
            <person name="de Groot N.N."/>
        </authorList>
    </citation>
    <scope>NUCLEOTIDE SEQUENCE [LARGE SCALE GENOMIC DNA]</scope>
    <source>
        <strain evidence="1 2">PfR 37</strain>
    </source>
</reference>
<accession>A0A2N1EDX9</accession>
<sequence length="656" mass="72095">PGDPILENPLPVNAEDFHQRTTSLLQVDPAQDLNPPHLRESVELPPGQWQLNPVNTVNGGHAIVSYAGMFENDHVCAYASGPGFGPVALGCKDVSEGQIKLSFDVAPHIIAALFNKKMVLNYSVQFNHYQPQSSPDRTVQVLAPQLTLPCIEEATVGIVDLNTFSGDATAVVPVWDYAEEGECCWMWLSGTREDGSDYRFDIVPGKPLTPEWLAKGVDESIPRDRLKELADCTGFELHFAASFDGKCNRETAIEFPMQVFAISQENLVLKPPTVTEAVGSELTVWNGRNGVHVEVNYVGNHPNHSIQANWYRPDGSCWLLESQPGSTTGPVIFSVPREAVIESIGTTVKINFTVTSDCKQQTSDDLNLHISVPVRLPTPVVKQATPPATQHGILDLRTFNGDADGTLEPWWFILAGQNVWAWGEGTADADGAPLTFPVGTAGRVTEGEVTAGLNKLLKRSDLEKLRDKTDLLITFNVTPDIGGQVSNAIEFPKLHLKFRKAFYDLTDFDPSGKGWNGWQRGLGAANPADLALRNDLWGGRTGYWLRDYSYTNTSDPVTESEKMFKIFTDLEPGRFYRFSALVCNSSGQGSNPRIALAVDRKNITDVVEPPTTWQTLAQVFQATSNTARLSVNNHKMGAIHGNDFGITMIELHEVQQ</sequence>
<evidence type="ECO:0000313" key="2">
    <source>
        <dbReference type="Proteomes" id="UP000233564"/>
    </source>
</evidence>
<gene>
    <name evidence="1" type="ORF">CIB54_03130</name>
</gene>
<comment type="caution">
    <text evidence="1">The sequence shown here is derived from an EMBL/GenBank/DDBJ whole genome shotgun (WGS) entry which is preliminary data.</text>
</comment>
<name>A0A2N1EDX9_PSEFL</name>
<organism evidence="1 2">
    <name type="scientific">Pseudomonas fluorescens</name>
    <dbReference type="NCBI Taxonomy" id="294"/>
    <lineage>
        <taxon>Bacteria</taxon>
        <taxon>Pseudomonadati</taxon>
        <taxon>Pseudomonadota</taxon>
        <taxon>Gammaproteobacteria</taxon>
        <taxon>Pseudomonadales</taxon>
        <taxon>Pseudomonadaceae</taxon>
        <taxon>Pseudomonas</taxon>
    </lineage>
</organism>
<evidence type="ECO:0008006" key="3">
    <source>
        <dbReference type="Google" id="ProtNLM"/>
    </source>
</evidence>
<dbReference type="Proteomes" id="UP000233564">
    <property type="component" value="Unassembled WGS sequence"/>
</dbReference>
<dbReference type="EMBL" id="NVXX01000004">
    <property type="protein sequence ID" value="PKH25922.1"/>
    <property type="molecule type" value="Genomic_DNA"/>
</dbReference>
<dbReference type="AlphaFoldDB" id="A0A2N1EDX9"/>